<dbReference type="EMBL" id="JACJID010000003">
    <property type="protein sequence ID" value="MBA8926891.1"/>
    <property type="molecule type" value="Genomic_DNA"/>
</dbReference>
<accession>A0ABR6BJ47</accession>
<dbReference type="Proteomes" id="UP000517916">
    <property type="component" value="Unassembled WGS sequence"/>
</dbReference>
<comment type="caution">
    <text evidence="2">The sequence shown here is derived from an EMBL/GenBank/DDBJ whole genome shotgun (WGS) entry which is preliminary data.</text>
</comment>
<evidence type="ECO:0000313" key="3">
    <source>
        <dbReference type="Proteomes" id="UP000517916"/>
    </source>
</evidence>
<feature type="region of interest" description="Disordered" evidence="1">
    <location>
        <begin position="115"/>
        <end position="134"/>
    </location>
</feature>
<evidence type="ECO:0000313" key="2">
    <source>
        <dbReference type="EMBL" id="MBA8926891.1"/>
    </source>
</evidence>
<reference evidence="2 3" key="1">
    <citation type="submission" date="2020-08" db="EMBL/GenBank/DDBJ databases">
        <title>Genomic Encyclopedia of Archaeal and Bacterial Type Strains, Phase II (KMG-II): from individual species to whole genera.</title>
        <authorList>
            <person name="Goeker M."/>
        </authorList>
    </citation>
    <scope>NUCLEOTIDE SEQUENCE [LARGE SCALE GENOMIC DNA]</scope>
    <source>
        <strain evidence="2 3">DSM 43850</strain>
    </source>
</reference>
<organism evidence="2 3">
    <name type="scientific">Kutzneria viridogrisea</name>
    <dbReference type="NCBI Taxonomy" id="47990"/>
    <lineage>
        <taxon>Bacteria</taxon>
        <taxon>Bacillati</taxon>
        <taxon>Actinomycetota</taxon>
        <taxon>Actinomycetes</taxon>
        <taxon>Pseudonocardiales</taxon>
        <taxon>Pseudonocardiaceae</taxon>
        <taxon>Kutzneria</taxon>
    </lineage>
</organism>
<proteinExistence type="predicted"/>
<name>A0ABR6BJ47_9PSEU</name>
<protein>
    <submittedName>
        <fullName evidence="2">Uncharacterized protein</fullName>
    </submittedName>
</protein>
<sequence>MTTKADFYDGRGRSAVWLGSLQGDADPETVRAVACGRLVLEATDPFTYADAVIDLLDVWADDDLGHGYHPRDGWPWPWPDSRDTDWVFTFDHGRVWITTGRAWLPARTPVERWNAQNETAERKDPMTEDSEQSSHKTVFDLLEARQRCPDCDIAIGEEHVDGCDVARCLINGGQQLSCEADHDCGLDVWSGWWPGTLFSELNPGEG</sequence>
<feature type="compositionally biased region" description="Basic and acidic residues" evidence="1">
    <location>
        <begin position="119"/>
        <end position="134"/>
    </location>
</feature>
<evidence type="ECO:0000256" key="1">
    <source>
        <dbReference type="SAM" id="MobiDB-lite"/>
    </source>
</evidence>
<keyword evidence="3" id="KW-1185">Reference proteome</keyword>
<dbReference type="RefSeq" id="WP_318296431.1">
    <property type="nucleotide sequence ID" value="NZ_BAAABQ010000020.1"/>
</dbReference>
<gene>
    <name evidence="2" type="ORF">BC739_004097</name>
</gene>